<evidence type="ECO:0000313" key="2">
    <source>
        <dbReference type="EMBL" id="TWT91252.1"/>
    </source>
</evidence>
<reference evidence="2 3" key="1">
    <citation type="submission" date="2019-02" db="EMBL/GenBank/DDBJ databases">
        <title>Deep-cultivation of Planctomycetes and their phenomic and genomic characterization uncovers novel biology.</title>
        <authorList>
            <person name="Wiegand S."/>
            <person name="Jogler M."/>
            <person name="Boedeker C."/>
            <person name="Pinto D."/>
            <person name="Vollmers J."/>
            <person name="Rivas-Marin E."/>
            <person name="Kohn T."/>
            <person name="Peeters S.H."/>
            <person name="Heuer A."/>
            <person name="Rast P."/>
            <person name="Oberbeckmann S."/>
            <person name="Bunk B."/>
            <person name="Jeske O."/>
            <person name="Meyerdierks A."/>
            <person name="Storesund J.E."/>
            <person name="Kallscheuer N."/>
            <person name="Luecker S."/>
            <person name="Lage O.M."/>
            <person name="Pohl T."/>
            <person name="Merkel B.J."/>
            <person name="Hornburger P."/>
            <person name="Mueller R.-W."/>
            <person name="Bruemmer F."/>
            <person name="Labrenz M."/>
            <person name="Spormann A.M."/>
            <person name="Op Den Camp H."/>
            <person name="Overmann J."/>
            <person name="Amann R."/>
            <person name="Jetten M.S.M."/>
            <person name="Mascher T."/>
            <person name="Medema M.H."/>
            <person name="Devos D.P."/>
            <person name="Kaster A.-K."/>
            <person name="Ovreas L."/>
            <person name="Rohde M."/>
            <person name="Galperin M.Y."/>
            <person name="Jogler C."/>
        </authorList>
    </citation>
    <scope>NUCLEOTIDE SEQUENCE [LARGE SCALE GENOMIC DNA]</scope>
    <source>
        <strain evidence="2 3">Pla52n</strain>
    </source>
</reference>
<evidence type="ECO:0000256" key="1">
    <source>
        <dbReference type="SAM" id="MobiDB-lite"/>
    </source>
</evidence>
<accession>A0A5C5ZUM8</accession>
<keyword evidence="3" id="KW-1185">Reference proteome</keyword>
<feature type="compositionally biased region" description="Basic residues" evidence="1">
    <location>
        <begin position="80"/>
        <end position="90"/>
    </location>
</feature>
<feature type="compositionally biased region" description="Polar residues" evidence="1">
    <location>
        <begin position="31"/>
        <end position="47"/>
    </location>
</feature>
<proteinExistence type="predicted"/>
<dbReference type="AlphaFoldDB" id="A0A5C5ZUM8"/>
<feature type="region of interest" description="Disordered" evidence="1">
    <location>
        <begin position="1"/>
        <end position="100"/>
    </location>
</feature>
<comment type="caution">
    <text evidence="2">The sequence shown here is derived from an EMBL/GenBank/DDBJ whole genome shotgun (WGS) entry which is preliminary data.</text>
</comment>
<gene>
    <name evidence="2" type="ORF">Pla52n_66640</name>
</gene>
<protein>
    <submittedName>
        <fullName evidence="2">Uncharacterized protein</fullName>
    </submittedName>
</protein>
<organism evidence="2 3">
    <name type="scientific">Stieleria varia</name>
    <dbReference type="NCBI Taxonomy" id="2528005"/>
    <lineage>
        <taxon>Bacteria</taxon>
        <taxon>Pseudomonadati</taxon>
        <taxon>Planctomycetota</taxon>
        <taxon>Planctomycetia</taxon>
        <taxon>Pirellulales</taxon>
        <taxon>Pirellulaceae</taxon>
        <taxon>Stieleria</taxon>
    </lineage>
</organism>
<feature type="compositionally biased region" description="Polar residues" evidence="1">
    <location>
        <begin position="13"/>
        <end position="22"/>
    </location>
</feature>
<dbReference type="EMBL" id="SJPN01000018">
    <property type="protein sequence ID" value="TWT91252.1"/>
    <property type="molecule type" value="Genomic_DNA"/>
</dbReference>
<sequence>MAQCSGFGENPQLRLQSHQPRASQRFGCPSHTGQSRQPGKPASSTWYHSKERNPQSTSARSAEGSGFKKLRSLRSERTGNRKPRSRRKRKAWDVSPRSRSATIPIEPRRWRQIAGDIVPSLSPLCGFSDAEMWHPKGLTPHTLPYRCSAAICSRRSNRGSCCA</sequence>
<evidence type="ECO:0000313" key="3">
    <source>
        <dbReference type="Proteomes" id="UP000320176"/>
    </source>
</evidence>
<name>A0A5C5ZUM8_9BACT</name>
<dbReference type="Proteomes" id="UP000320176">
    <property type="component" value="Unassembled WGS sequence"/>
</dbReference>